<reference evidence="1 2" key="1">
    <citation type="submission" date="2020-09" db="EMBL/GenBank/DDBJ databases">
        <title>De no assembly of potato wild relative species, Solanum commersonii.</title>
        <authorList>
            <person name="Cho K."/>
        </authorList>
    </citation>
    <scope>NUCLEOTIDE SEQUENCE [LARGE SCALE GENOMIC DNA]</scope>
    <source>
        <strain evidence="1">LZ3.2</strain>
        <tissue evidence="1">Leaf</tissue>
    </source>
</reference>
<evidence type="ECO:0000313" key="2">
    <source>
        <dbReference type="Proteomes" id="UP000824120"/>
    </source>
</evidence>
<keyword evidence="2" id="KW-1185">Reference proteome</keyword>
<proteinExistence type="predicted"/>
<sequence length="116" mass="13250">MFKDKISILSYNCQQAKLVGIADQIADLPFCRFHRRLALSFNIIMFWIIRRHSTASQKCSATRRLLLFTADLILPLGLSTLEQRARIRPFGDSPNGFNNSQIFISSFFSAAFVPFC</sequence>
<accession>A0A9J5Y401</accession>
<organism evidence="1 2">
    <name type="scientific">Solanum commersonii</name>
    <name type="common">Commerson's wild potato</name>
    <name type="synonym">Commerson's nightshade</name>
    <dbReference type="NCBI Taxonomy" id="4109"/>
    <lineage>
        <taxon>Eukaryota</taxon>
        <taxon>Viridiplantae</taxon>
        <taxon>Streptophyta</taxon>
        <taxon>Embryophyta</taxon>
        <taxon>Tracheophyta</taxon>
        <taxon>Spermatophyta</taxon>
        <taxon>Magnoliopsida</taxon>
        <taxon>eudicotyledons</taxon>
        <taxon>Gunneridae</taxon>
        <taxon>Pentapetalae</taxon>
        <taxon>asterids</taxon>
        <taxon>lamiids</taxon>
        <taxon>Solanales</taxon>
        <taxon>Solanaceae</taxon>
        <taxon>Solanoideae</taxon>
        <taxon>Solaneae</taxon>
        <taxon>Solanum</taxon>
    </lineage>
</organism>
<dbReference type="EMBL" id="JACXVP010000007">
    <property type="protein sequence ID" value="KAG5595137.1"/>
    <property type="molecule type" value="Genomic_DNA"/>
</dbReference>
<evidence type="ECO:0000313" key="1">
    <source>
        <dbReference type="EMBL" id="KAG5595137.1"/>
    </source>
</evidence>
<dbReference type="AlphaFoldDB" id="A0A9J5Y401"/>
<comment type="caution">
    <text evidence="1">The sequence shown here is derived from an EMBL/GenBank/DDBJ whole genome shotgun (WGS) entry which is preliminary data.</text>
</comment>
<protein>
    <submittedName>
        <fullName evidence="1">Uncharacterized protein</fullName>
    </submittedName>
</protein>
<dbReference type="Proteomes" id="UP000824120">
    <property type="component" value="Chromosome 7"/>
</dbReference>
<name>A0A9J5Y401_SOLCO</name>
<gene>
    <name evidence="1" type="ORF">H5410_036369</name>
</gene>